<keyword evidence="2" id="KW-1185">Reference proteome</keyword>
<dbReference type="EMBL" id="BOVK01000033">
    <property type="protein sequence ID" value="GIQ69797.1"/>
    <property type="molecule type" value="Genomic_DNA"/>
</dbReference>
<name>A0A8J4H2J9_9BACL</name>
<organism evidence="1 2">
    <name type="scientific">Xylanibacillus composti</name>
    <dbReference type="NCBI Taxonomy" id="1572762"/>
    <lineage>
        <taxon>Bacteria</taxon>
        <taxon>Bacillati</taxon>
        <taxon>Bacillota</taxon>
        <taxon>Bacilli</taxon>
        <taxon>Bacillales</taxon>
        <taxon>Paenibacillaceae</taxon>
        <taxon>Xylanibacillus</taxon>
    </lineage>
</organism>
<accession>A0A8J4H2J9</accession>
<dbReference type="AlphaFoldDB" id="A0A8J4H2J9"/>
<reference evidence="1" key="1">
    <citation type="submission" date="2021-04" db="EMBL/GenBank/DDBJ databases">
        <title>Draft genome sequence of Xylanibacillus composti strain K13.</title>
        <authorList>
            <person name="Uke A."/>
            <person name="Chhe C."/>
            <person name="Baramee S."/>
            <person name="Kosugi A."/>
        </authorList>
    </citation>
    <scope>NUCLEOTIDE SEQUENCE</scope>
    <source>
        <strain evidence="1">K13</strain>
    </source>
</reference>
<protein>
    <submittedName>
        <fullName evidence="1">Uncharacterized protein</fullName>
    </submittedName>
</protein>
<proteinExistence type="predicted"/>
<dbReference type="Proteomes" id="UP000677918">
    <property type="component" value="Unassembled WGS sequence"/>
</dbReference>
<sequence>MNASRNPAPACPGTPDPDLVVDRWADQWAEALWEGAWARRVRRPRISRAH</sequence>
<evidence type="ECO:0000313" key="2">
    <source>
        <dbReference type="Proteomes" id="UP000677918"/>
    </source>
</evidence>
<evidence type="ECO:0000313" key="1">
    <source>
        <dbReference type="EMBL" id="GIQ69797.1"/>
    </source>
</evidence>
<comment type="caution">
    <text evidence="1">The sequence shown here is derived from an EMBL/GenBank/DDBJ whole genome shotgun (WGS) entry which is preliminary data.</text>
</comment>
<gene>
    <name evidence="1" type="ORF">XYCOK13_26210</name>
</gene>